<dbReference type="PANTHER" id="PTHR28152">
    <property type="entry name" value="HYDROXYACYL-THIOESTER DEHYDRATASE TYPE 2, MITOCHONDRIAL"/>
    <property type="match status" value="1"/>
</dbReference>
<evidence type="ECO:0000313" key="3">
    <source>
        <dbReference type="Proteomes" id="UP000245865"/>
    </source>
</evidence>
<evidence type="ECO:0000313" key="2">
    <source>
        <dbReference type="EMBL" id="PWL17620.1"/>
    </source>
</evidence>
<dbReference type="InterPro" id="IPR029069">
    <property type="entry name" value="HotDog_dom_sf"/>
</dbReference>
<organism evidence="2 3">
    <name type="scientific">Falsochrobactrum shanghaiense</name>
    <dbReference type="NCBI Taxonomy" id="2201899"/>
    <lineage>
        <taxon>Bacteria</taxon>
        <taxon>Pseudomonadati</taxon>
        <taxon>Pseudomonadota</taxon>
        <taxon>Alphaproteobacteria</taxon>
        <taxon>Hyphomicrobiales</taxon>
        <taxon>Brucellaceae</taxon>
        <taxon>Falsochrobactrum</taxon>
    </lineage>
</organism>
<dbReference type="AlphaFoldDB" id="A0A316JQV9"/>
<comment type="caution">
    <text evidence="2">The sequence shown here is derived from an EMBL/GenBank/DDBJ whole genome shotgun (WGS) entry which is preliminary data.</text>
</comment>
<dbReference type="EMBL" id="QGDB01000004">
    <property type="protein sequence ID" value="PWL17620.1"/>
    <property type="molecule type" value="Genomic_DNA"/>
</dbReference>
<dbReference type="OrthoDB" id="7183822at2"/>
<dbReference type="InterPro" id="IPR039569">
    <property type="entry name" value="FAS1-like_DH_region"/>
</dbReference>
<dbReference type="RefSeq" id="WP_109707181.1">
    <property type="nucleotide sequence ID" value="NZ_QGDB01000004.1"/>
</dbReference>
<accession>A0A316JQV9</accession>
<proteinExistence type="predicted"/>
<protein>
    <submittedName>
        <fullName evidence="2">Protein dehydratase</fullName>
    </submittedName>
</protein>
<sequence length="289" mass="31895">MTETDADRLDIDHLRSWLGREESIFDVITVDLVRKFNATLYRTAAAPAEGEIAPPLIHFCLGQPAAPTSLLGADGHPQKGGFLPPIPLPRRMWAGGSFIFDGALRVGDRVRRVSRIADISVKEGRSGILCFVTVEHTLDVEGNIAVRERQDLVYREAVTGGVAARPAAPAEPVASGEHQRTVLPEAPLLFRYSALTFNGHRIHYDRAYARDVEYYPGLVVHGPLQATWMLHFAQELKGKPPTRFSFRGQSPLFDGERIFIHASEKDGNMSLWTMRDGGPVAMSAEASWA</sequence>
<dbReference type="GO" id="GO:0019171">
    <property type="term" value="F:(3R)-hydroxyacyl-[acyl-carrier-protein] dehydratase activity"/>
    <property type="evidence" value="ECO:0007669"/>
    <property type="project" value="TreeGrafter"/>
</dbReference>
<dbReference type="InterPro" id="IPR052741">
    <property type="entry name" value="Mitochondrial_HTD2"/>
</dbReference>
<dbReference type="SUPFAM" id="SSF54637">
    <property type="entry name" value="Thioesterase/thiol ester dehydrase-isomerase"/>
    <property type="match status" value="2"/>
</dbReference>
<keyword evidence="3" id="KW-1185">Reference proteome</keyword>
<reference evidence="2 3" key="1">
    <citation type="submission" date="2018-05" db="EMBL/GenBank/DDBJ databases">
        <title>Comparative genomic sequence analysis between strain HN4 and CCM 8460T (Falsochrobactrum ovis) will provide more evidence to prove that HN4 is a new species of Falsochrobactrum.</title>
        <authorList>
            <person name="Lyu W."/>
            <person name="Sun L."/>
            <person name="Yao L."/>
        </authorList>
    </citation>
    <scope>NUCLEOTIDE SEQUENCE [LARGE SCALE GENOMIC DNA]</scope>
    <source>
        <strain evidence="2 3">HN4</strain>
    </source>
</reference>
<dbReference type="Proteomes" id="UP000245865">
    <property type="component" value="Unassembled WGS sequence"/>
</dbReference>
<gene>
    <name evidence="2" type="ORF">DKP76_12785</name>
</gene>
<name>A0A316JQV9_9HYPH</name>
<dbReference type="Pfam" id="PF13452">
    <property type="entry name" value="FAS1_DH_region"/>
    <property type="match status" value="1"/>
</dbReference>
<dbReference type="PANTHER" id="PTHR28152:SF1">
    <property type="entry name" value="HYDROXYACYL-THIOESTER DEHYDRATASE TYPE 2, MITOCHONDRIAL"/>
    <property type="match status" value="1"/>
</dbReference>
<feature type="domain" description="FAS1-like dehydratase" evidence="1">
    <location>
        <begin position="26"/>
        <end position="143"/>
    </location>
</feature>
<dbReference type="Gene3D" id="3.10.129.10">
    <property type="entry name" value="Hotdog Thioesterase"/>
    <property type="match status" value="1"/>
</dbReference>
<evidence type="ECO:0000259" key="1">
    <source>
        <dbReference type="Pfam" id="PF13452"/>
    </source>
</evidence>